<reference evidence="7" key="1">
    <citation type="submission" date="2018-08" db="EMBL/GenBank/DDBJ databases">
        <authorList>
            <person name="Rodrigo-Torres L."/>
            <person name="Arahal R. D."/>
            <person name="Lucena T."/>
        </authorList>
    </citation>
    <scope>NUCLEOTIDE SEQUENCE [LARGE SCALE GENOMIC DNA]</scope>
    <source>
        <strain evidence="7">CECT 7235</strain>
    </source>
</reference>
<dbReference type="AlphaFoldDB" id="A0A3B0MFQ7"/>
<evidence type="ECO:0000259" key="5">
    <source>
        <dbReference type="Pfam" id="PF00535"/>
    </source>
</evidence>
<comment type="similarity">
    <text evidence="1">Belongs to the glycosyltransferase 2 family.</text>
</comment>
<keyword evidence="7" id="KW-1185">Reference proteome</keyword>
<evidence type="ECO:0000313" key="6">
    <source>
        <dbReference type="EMBL" id="SUZ32388.1"/>
    </source>
</evidence>
<keyword evidence="4" id="KW-0472">Membrane</keyword>
<dbReference type="SUPFAM" id="SSF53448">
    <property type="entry name" value="Nucleotide-diphospho-sugar transferases"/>
    <property type="match status" value="1"/>
</dbReference>
<keyword evidence="4" id="KW-0812">Transmembrane</keyword>
<evidence type="ECO:0000256" key="4">
    <source>
        <dbReference type="SAM" id="Phobius"/>
    </source>
</evidence>
<keyword evidence="3 6" id="KW-0808">Transferase</keyword>
<protein>
    <submittedName>
        <fullName evidence="6">Galactofuranosyltransferase GlfT1</fullName>
        <ecNumber evidence="6">2.4.1.287</ecNumber>
    </submittedName>
</protein>
<evidence type="ECO:0000256" key="2">
    <source>
        <dbReference type="ARBA" id="ARBA00022676"/>
    </source>
</evidence>
<keyword evidence="4" id="KW-1133">Transmembrane helix</keyword>
<evidence type="ECO:0000256" key="1">
    <source>
        <dbReference type="ARBA" id="ARBA00006739"/>
    </source>
</evidence>
<accession>A0A3B0MFQ7</accession>
<feature type="domain" description="Glycosyltransferase 2-like" evidence="5">
    <location>
        <begin position="10"/>
        <end position="127"/>
    </location>
</feature>
<dbReference type="Proteomes" id="UP000272908">
    <property type="component" value="Unassembled WGS sequence"/>
</dbReference>
<evidence type="ECO:0000313" key="7">
    <source>
        <dbReference type="Proteomes" id="UP000272908"/>
    </source>
</evidence>
<feature type="transmembrane region" description="Helical" evidence="4">
    <location>
        <begin position="254"/>
        <end position="277"/>
    </location>
</feature>
<dbReference type="RefSeq" id="WP_121095435.1">
    <property type="nucleotide sequence ID" value="NZ_UIHC01000020.1"/>
</dbReference>
<keyword evidence="2 6" id="KW-0328">Glycosyltransferase</keyword>
<dbReference type="EC" id="2.4.1.287" evidence="6"/>
<organism evidence="6 7">
    <name type="scientific">Roseinatronobacter ekhonensis</name>
    <dbReference type="NCBI Taxonomy" id="254356"/>
    <lineage>
        <taxon>Bacteria</taxon>
        <taxon>Pseudomonadati</taxon>
        <taxon>Pseudomonadota</taxon>
        <taxon>Alphaproteobacteria</taxon>
        <taxon>Rhodobacterales</taxon>
        <taxon>Paracoccaceae</taxon>
        <taxon>Roseinatronobacter</taxon>
    </lineage>
</organism>
<dbReference type="InterPro" id="IPR001173">
    <property type="entry name" value="Glyco_trans_2-like"/>
</dbReference>
<evidence type="ECO:0000256" key="3">
    <source>
        <dbReference type="ARBA" id="ARBA00022679"/>
    </source>
</evidence>
<dbReference type="EMBL" id="UIHC01000020">
    <property type="protein sequence ID" value="SUZ32388.1"/>
    <property type="molecule type" value="Genomic_DNA"/>
</dbReference>
<sequence length="320" mass="35331">MTQGAPRICAVVVTYNRLAKLKLALARLLAEPLDHIVVVDNASDDGTAAYLAGLNDSRLDNLRLERNMGGAGGFEAGLRHAVAQYDPDWALLQDDDAWPDPGAISAFRSADTSEWDAVAGAVRYPDGAICDMNRPLLNPFRNLRVFLRTALGGGRRAFHMADDSYDSTAPVPVDGGAFVGLFLSRRAIKLAGYPDGRLFIYADDALYCLTLRKAGGRIAFLPALRFTHDCTSFDAGGALVPDWKVYFYHRNVLILYRAAAGVLFWPAMLVILPKWLIRLWSGGDNRRDRARLMLWGLRDGLRRDTHLTLAGLQSKLARTR</sequence>
<proteinExistence type="inferred from homology"/>
<dbReference type="GO" id="GO:0016757">
    <property type="term" value="F:glycosyltransferase activity"/>
    <property type="evidence" value="ECO:0007669"/>
    <property type="project" value="UniProtKB-KW"/>
</dbReference>
<dbReference type="Gene3D" id="3.90.550.10">
    <property type="entry name" value="Spore Coat Polysaccharide Biosynthesis Protein SpsA, Chain A"/>
    <property type="match status" value="1"/>
</dbReference>
<dbReference type="OrthoDB" id="7665907at2"/>
<gene>
    <name evidence="6" type="primary">glfT1</name>
    <name evidence="6" type="ORF">ROE7235_02144</name>
</gene>
<dbReference type="PANTHER" id="PTHR43179:SF12">
    <property type="entry name" value="GALACTOFURANOSYLTRANSFERASE GLFT2"/>
    <property type="match status" value="1"/>
</dbReference>
<dbReference type="PANTHER" id="PTHR43179">
    <property type="entry name" value="RHAMNOSYLTRANSFERASE WBBL"/>
    <property type="match status" value="1"/>
</dbReference>
<dbReference type="InterPro" id="IPR029044">
    <property type="entry name" value="Nucleotide-diphossugar_trans"/>
</dbReference>
<name>A0A3B0MFQ7_9RHOB</name>
<dbReference type="Pfam" id="PF00535">
    <property type="entry name" value="Glycos_transf_2"/>
    <property type="match status" value="1"/>
</dbReference>